<dbReference type="GO" id="GO:0005524">
    <property type="term" value="F:ATP binding"/>
    <property type="evidence" value="ECO:0007669"/>
    <property type="project" value="UniProtKB-KW"/>
</dbReference>
<dbReference type="Gene3D" id="3.40.50.300">
    <property type="entry name" value="P-loop containing nucleotide triphosphate hydrolases"/>
    <property type="match status" value="1"/>
</dbReference>
<dbReference type="GO" id="GO:0007076">
    <property type="term" value="P:mitotic chromosome condensation"/>
    <property type="evidence" value="ECO:0007669"/>
    <property type="project" value="TreeGrafter"/>
</dbReference>
<evidence type="ECO:0000259" key="12">
    <source>
        <dbReference type="SMART" id="SM00968"/>
    </source>
</evidence>
<dbReference type="OrthoDB" id="5575062at2759"/>
<dbReference type="SMART" id="SM00968">
    <property type="entry name" value="SMC_hinge"/>
    <property type="match status" value="1"/>
</dbReference>
<dbReference type="GO" id="GO:0051301">
    <property type="term" value="P:cell division"/>
    <property type="evidence" value="ECO:0007669"/>
    <property type="project" value="UniProtKB-KW"/>
</dbReference>
<sequence length="1059" mass="121765">MMKPKALTEHEEGMLEYLEDIIGSSRYKQPIEECAKSVEELNEARGEKLNRVKAVEKEKDELEGVKNEAVEYLNIQNSICKEQNKLYQKNIYDCHGTDDQAKKERDKVNELYTDLKKRMEECSERKKAKGKEIKKLGRLQEQLAKTAEETKANFNAFERNDLKLREELKHRKQESKKLEPNLQKERKKLEDLTAEPEKNRKKLEELEKKKTSVEEKKKVEDSKLNEIMAGLKEETEGLQAEKEAKEGQLLEMSKSVNEAKSKLDVAKSELEIYSTQQDGLKKQEKEAKGNLENGKEKLKDLKRDIETIKAEFPENKKQLEKTKVDLEKIEAEEKKLCEELRISRSKAEEARSALQAVSTRGKVLEALLNEKQSGNLKGIYGRLGDLGAIDDKYDVAISTACGPLDNIVCDTIETAQNCVNFLKRNNIGSATFIALDKVENWRKNATSTINTPENVPRLYDLVKVKDEKIKTAFYFALRDTLVGKDLEQATRISDKGGKRWRVVTLQGQLVEQSGAMTGGGSKVSRGRMGSSIVHDVTPQQLQELERKLEVQTNRLEECRRLKKTLEESMDDLSKTVSTQEHQLQKNEMEVQALIQQEKDLTEQIKNLQIQLQQTVPDKNHLKQLEQKVKELEKEWQKVSSVSAKVEAEVQSLHKQIMDIGGSKLKAQQAKVDIFNKGIDEITREITKTNVALKSSARNITKSEEKIKTLEKEIEDNKEALETLQKEFSELDENAAQVFANYNDAQAKMKQCEEDLSTLREEYERMEEEFNKMKAEQVDVKNELEKCDTHVKENEGKIKYWKKEISKLELQSVGLSNEEDFTLPTLNEEELQTLDKTAVKNEIETLEEKLREMKPNMAAIEEYRKKEEQYLQRVTELDKITEERDNKRKEYEALRTRRLNEFMEGFSIITMKLKEMYQMITLGGDAELELVDSLDPFTEGVVFSVRPPKKSWKNISNLSGGEKTLSSLALVFALHHFKPTPLYVMDEIDAALDFRNVSIVAHYIKERTKNAQFIIISLRNNMFELADRLVGIFKTDDCTKSVTINPPLFATGTSMVQAET</sequence>
<dbReference type="InterPro" id="IPR010935">
    <property type="entry name" value="SMC_hinge"/>
</dbReference>
<dbReference type="AlphaFoldDB" id="A0A7D9IFD7"/>
<accession>A0A7D9IFD7</accession>
<dbReference type="PIRSF" id="PIRSF005719">
    <property type="entry name" value="SMC"/>
    <property type="match status" value="1"/>
</dbReference>
<evidence type="ECO:0000313" key="13">
    <source>
        <dbReference type="EMBL" id="CAB4004811.1"/>
    </source>
</evidence>
<dbReference type="InterPro" id="IPR036277">
    <property type="entry name" value="SMC_hinge_sf"/>
</dbReference>
<keyword evidence="6" id="KW-0498">Mitosis</keyword>
<evidence type="ECO:0000256" key="3">
    <source>
        <dbReference type="ARBA" id="ARBA00018693"/>
    </source>
</evidence>
<dbReference type="InterPro" id="IPR027417">
    <property type="entry name" value="P-loop_NTPase"/>
</dbReference>
<comment type="similarity">
    <text evidence="2">Belongs to the SMC family. SMC4 subfamily.</text>
</comment>
<proteinExistence type="inferred from homology"/>
<dbReference type="Gene3D" id="1.20.5.300">
    <property type="match status" value="1"/>
</dbReference>
<keyword evidence="10" id="KW-0539">Nucleus</keyword>
<keyword evidence="4" id="KW-0132">Cell division</keyword>
<evidence type="ECO:0000256" key="2">
    <source>
        <dbReference type="ARBA" id="ARBA00006005"/>
    </source>
</evidence>
<dbReference type="SUPFAM" id="SSF75553">
    <property type="entry name" value="Smc hinge domain"/>
    <property type="match status" value="1"/>
</dbReference>
<dbReference type="Gene3D" id="1.20.1060.20">
    <property type="match status" value="1"/>
</dbReference>
<dbReference type="GO" id="GO:0000796">
    <property type="term" value="C:condensin complex"/>
    <property type="evidence" value="ECO:0007669"/>
    <property type="project" value="TreeGrafter"/>
</dbReference>
<keyword evidence="9" id="KW-0226">DNA condensation</keyword>
<dbReference type="GO" id="GO:0005634">
    <property type="term" value="C:nucleus"/>
    <property type="evidence" value="ECO:0007669"/>
    <property type="project" value="UniProtKB-SubCell"/>
</dbReference>
<evidence type="ECO:0000256" key="4">
    <source>
        <dbReference type="ARBA" id="ARBA00022618"/>
    </source>
</evidence>
<gene>
    <name evidence="13" type="ORF">PACLA_8A040696</name>
</gene>
<dbReference type="GO" id="GO:0016887">
    <property type="term" value="F:ATP hydrolysis activity"/>
    <property type="evidence" value="ECO:0007669"/>
    <property type="project" value="InterPro"/>
</dbReference>
<evidence type="ECO:0000256" key="5">
    <source>
        <dbReference type="ARBA" id="ARBA00022741"/>
    </source>
</evidence>
<evidence type="ECO:0000256" key="8">
    <source>
        <dbReference type="ARBA" id="ARBA00023054"/>
    </source>
</evidence>
<evidence type="ECO:0000256" key="1">
    <source>
        <dbReference type="ARBA" id="ARBA00004123"/>
    </source>
</evidence>
<dbReference type="FunFam" id="1.20.1060.20:FF:000003">
    <property type="entry name" value="Structural maintenance of chromosomes 4"/>
    <property type="match status" value="1"/>
</dbReference>
<evidence type="ECO:0000313" key="14">
    <source>
        <dbReference type="Proteomes" id="UP001152795"/>
    </source>
</evidence>
<evidence type="ECO:0000256" key="9">
    <source>
        <dbReference type="ARBA" id="ARBA00023067"/>
    </source>
</evidence>
<organism evidence="13 14">
    <name type="scientific">Paramuricea clavata</name>
    <name type="common">Red gorgonian</name>
    <name type="synonym">Violescent sea-whip</name>
    <dbReference type="NCBI Taxonomy" id="317549"/>
    <lineage>
        <taxon>Eukaryota</taxon>
        <taxon>Metazoa</taxon>
        <taxon>Cnidaria</taxon>
        <taxon>Anthozoa</taxon>
        <taxon>Octocorallia</taxon>
        <taxon>Malacalcyonacea</taxon>
        <taxon>Plexauridae</taxon>
        <taxon>Paramuricea</taxon>
    </lineage>
</organism>
<dbReference type="InterPro" id="IPR003395">
    <property type="entry name" value="RecF/RecN/SMC_N"/>
</dbReference>
<dbReference type="Proteomes" id="UP001152795">
    <property type="component" value="Unassembled WGS sequence"/>
</dbReference>
<keyword evidence="14" id="KW-1185">Reference proteome</keyword>
<dbReference type="FunFam" id="3.40.50.300:FF:000481">
    <property type="entry name" value="Structural maintenance of chromosomes 4"/>
    <property type="match status" value="1"/>
</dbReference>
<evidence type="ECO:0000256" key="7">
    <source>
        <dbReference type="ARBA" id="ARBA00022840"/>
    </source>
</evidence>
<keyword evidence="11" id="KW-0131">Cell cycle</keyword>
<dbReference type="InterPro" id="IPR024704">
    <property type="entry name" value="SMC"/>
</dbReference>
<keyword evidence="8" id="KW-0175">Coiled coil</keyword>
<comment type="subcellular location">
    <subcellularLocation>
        <location evidence="1">Nucleus</location>
    </subcellularLocation>
</comment>
<evidence type="ECO:0000256" key="6">
    <source>
        <dbReference type="ARBA" id="ARBA00022776"/>
    </source>
</evidence>
<dbReference type="PANTHER" id="PTHR18937:SF172">
    <property type="entry name" value="STRUCTURAL MAINTENANCE OF CHROMOSOMES PROTEIN"/>
    <property type="match status" value="1"/>
</dbReference>
<dbReference type="FunFam" id="3.30.70.1620:FF:000003">
    <property type="entry name" value="Structural maintenance of chromosomes 4"/>
    <property type="match status" value="1"/>
</dbReference>
<evidence type="ECO:0000256" key="10">
    <source>
        <dbReference type="ARBA" id="ARBA00023242"/>
    </source>
</evidence>
<keyword evidence="7" id="KW-0067">ATP-binding</keyword>
<reference evidence="13" key="1">
    <citation type="submission" date="2020-04" db="EMBL/GenBank/DDBJ databases">
        <authorList>
            <person name="Alioto T."/>
            <person name="Alioto T."/>
            <person name="Gomez Garrido J."/>
        </authorList>
    </citation>
    <scope>NUCLEOTIDE SEQUENCE</scope>
    <source>
        <strain evidence="13">A484AB</strain>
    </source>
</reference>
<name>A0A7D9IFD7_PARCT</name>
<comment type="caution">
    <text evidence="13">The sequence shown here is derived from an EMBL/GenBank/DDBJ whole genome shotgun (WGS) entry which is preliminary data.</text>
</comment>
<dbReference type="Pfam" id="PF06470">
    <property type="entry name" value="SMC_hinge"/>
    <property type="match status" value="1"/>
</dbReference>
<dbReference type="EMBL" id="CACRXK020005007">
    <property type="protein sequence ID" value="CAB4004811.1"/>
    <property type="molecule type" value="Genomic_DNA"/>
</dbReference>
<evidence type="ECO:0000256" key="11">
    <source>
        <dbReference type="ARBA" id="ARBA00023306"/>
    </source>
</evidence>
<dbReference type="PANTHER" id="PTHR18937">
    <property type="entry name" value="STRUCTURAL MAINTENANCE OF CHROMOSOMES SMC FAMILY MEMBER"/>
    <property type="match status" value="1"/>
</dbReference>
<dbReference type="Pfam" id="PF02463">
    <property type="entry name" value="SMC_N"/>
    <property type="match status" value="1"/>
</dbReference>
<protein>
    <recommendedName>
        <fullName evidence="3">Structural maintenance of chromosomes protein 4</fullName>
    </recommendedName>
</protein>
<keyword evidence="5" id="KW-0547">Nucleotide-binding</keyword>
<feature type="domain" description="SMC hinge" evidence="12">
    <location>
        <begin position="377"/>
        <end position="493"/>
    </location>
</feature>
<dbReference type="SUPFAM" id="SSF52540">
    <property type="entry name" value="P-loop containing nucleoside triphosphate hydrolases"/>
    <property type="match status" value="1"/>
</dbReference>
<dbReference type="Gene3D" id="3.30.70.1620">
    <property type="match status" value="1"/>
</dbReference>